<dbReference type="Gene3D" id="1.10.10.10">
    <property type="entry name" value="Winged helix-like DNA-binding domain superfamily/Winged helix DNA-binding domain"/>
    <property type="match status" value="1"/>
</dbReference>
<accession>A0A511V536</accession>
<reference evidence="6 7" key="1">
    <citation type="submission" date="2019-07" db="EMBL/GenBank/DDBJ databases">
        <title>Whole genome shotgun sequence of Aneurinibacillus danicus NBRC 102444.</title>
        <authorList>
            <person name="Hosoyama A."/>
            <person name="Uohara A."/>
            <person name="Ohji S."/>
            <person name="Ichikawa N."/>
        </authorList>
    </citation>
    <scope>NUCLEOTIDE SEQUENCE [LARGE SCALE GENOMIC DNA]</scope>
    <source>
        <strain evidence="6 7">NBRC 102444</strain>
    </source>
</reference>
<dbReference type="SMART" id="SM00346">
    <property type="entry name" value="HTH_ICLR"/>
    <property type="match status" value="1"/>
</dbReference>
<evidence type="ECO:0000256" key="1">
    <source>
        <dbReference type="ARBA" id="ARBA00023015"/>
    </source>
</evidence>
<evidence type="ECO:0000259" key="4">
    <source>
        <dbReference type="PROSITE" id="PS51077"/>
    </source>
</evidence>
<sequence length="287" mass="31903">MKFSKLLMKGGEKRVEAKKQAEPPKKSSTSYGNVAHALDILLAFKGKSEFTLAEISESLGIRKSYLLKILENLKEKRFIVQDPDTGKYQLGLACLELGNAFEKRLDIRKVTHPSLVELAKVTDELVHFGVLDGDVVVLLDRVVANDSSLRLQFHLSLTSPPYSTALGKVLLAFSDEAKVEQYLSTTKLEPYTSHTTVDPDMLRLELAQIRKTGYYLSYETFESGISCISAPVFAKNGVIRAAISICAPTIRIMSKEKELLKHLLETTSRVSSNLGYDIKNEVGESMN</sequence>
<evidence type="ECO:0000259" key="5">
    <source>
        <dbReference type="PROSITE" id="PS51078"/>
    </source>
</evidence>
<dbReference type="InterPro" id="IPR014757">
    <property type="entry name" value="Tscrpt_reg_IclR_C"/>
</dbReference>
<organism evidence="6 7">
    <name type="scientific">Aneurinibacillus danicus</name>
    <dbReference type="NCBI Taxonomy" id="267746"/>
    <lineage>
        <taxon>Bacteria</taxon>
        <taxon>Bacillati</taxon>
        <taxon>Bacillota</taxon>
        <taxon>Bacilli</taxon>
        <taxon>Bacillales</taxon>
        <taxon>Paenibacillaceae</taxon>
        <taxon>Aneurinibacillus group</taxon>
        <taxon>Aneurinibacillus</taxon>
    </lineage>
</organism>
<keyword evidence="3" id="KW-0804">Transcription</keyword>
<dbReference type="AlphaFoldDB" id="A0A511V536"/>
<keyword evidence="1" id="KW-0805">Transcription regulation</keyword>
<protein>
    <submittedName>
        <fullName evidence="6">IclR family transcriptional regulator</fullName>
    </submittedName>
</protein>
<dbReference type="GO" id="GO:0045892">
    <property type="term" value="P:negative regulation of DNA-templated transcription"/>
    <property type="evidence" value="ECO:0007669"/>
    <property type="project" value="TreeGrafter"/>
</dbReference>
<feature type="domain" description="IclR-ED" evidence="5">
    <location>
        <begin position="93"/>
        <end position="276"/>
    </location>
</feature>
<dbReference type="SUPFAM" id="SSF46785">
    <property type="entry name" value="Winged helix' DNA-binding domain"/>
    <property type="match status" value="1"/>
</dbReference>
<evidence type="ECO:0000256" key="3">
    <source>
        <dbReference type="ARBA" id="ARBA00023163"/>
    </source>
</evidence>
<gene>
    <name evidence="6" type="ORF">ADA01nite_14900</name>
</gene>
<dbReference type="PANTHER" id="PTHR30136">
    <property type="entry name" value="HELIX-TURN-HELIX TRANSCRIPTIONAL REGULATOR, ICLR FAMILY"/>
    <property type="match status" value="1"/>
</dbReference>
<dbReference type="InterPro" id="IPR036388">
    <property type="entry name" value="WH-like_DNA-bd_sf"/>
</dbReference>
<keyword evidence="2" id="KW-0238">DNA-binding</keyword>
<evidence type="ECO:0000313" key="7">
    <source>
        <dbReference type="Proteomes" id="UP000321157"/>
    </source>
</evidence>
<dbReference type="Pfam" id="PF09339">
    <property type="entry name" value="HTH_IclR"/>
    <property type="match status" value="1"/>
</dbReference>
<dbReference type="PANTHER" id="PTHR30136:SF35">
    <property type="entry name" value="HTH-TYPE TRANSCRIPTIONAL REGULATOR RV1719"/>
    <property type="match status" value="1"/>
</dbReference>
<dbReference type="RefSeq" id="WP_246147259.1">
    <property type="nucleotide sequence ID" value="NZ_BJXX01000061.1"/>
</dbReference>
<dbReference type="Gene3D" id="3.30.450.40">
    <property type="match status" value="1"/>
</dbReference>
<dbReference type="GO" id="GO:0003700">
    <property type="term" value="F:DNA-binding transcription factor activity"/>
    <property type="evidence" value="ECO:0007669"/>
    <property type="project" value="TreeGrafter"/>
</dbReference>
<dbReference type="Pfam" id="PF01614">
    <property type="entry name" value="IclR_C"/>
    <property type="match status" value="1"/>
</dbReference>
<dbReference type="PROSITE" id="PS51077">
    <property type="entry name" value="HTH_ICLR"/>
    <property type="match status" value="1"/>
</dbReference>
<evidence type="ECO:0000313" key="6">
    <source>
        <dbReference type="EMBL" id="GEN34030.1"/>
    </source>
</evidence>
<proteinExistence type="predicted"/>
<dbReference type="InterPro" id="IPR029016">
    <property type="entry name" value="GAF-like_dom_sf"/>
</dbReference>
<dbReference type="InterPro" id="IPR005471">
    <property type="entry name" value="Tscrpt_reg_IclR_N"/>
</dbReference>
<dbReference type="Proteomes" id="UP000321157">
    <property type="component" value="Unassembled WGS sequence"/>
</dbReference>
<dbReference type="GO" id="GO:0003677">
    <property type="term" value="F:DNA binding"/>
    <property type="evidence" value="ECO:0007669"/>
    <property type="project" value="UniProtKB-KW"/>
</dbReference>
<dbReference type="SUPFAM" id="SSF55781">
    <property type="entry name" value="GAF domain-like"/>
    <property type="match status" value="1"/>
</dbReference>
<dbReference type="EMBL" id="BJXX01000061">
    <property type="protein sequence ID" value="GEN34030.1"/>
    <property type="molecule type" value="Genomic_DNA"/>
</dbReference>
<name>A0A511V536_9BACL</name>
<keyword evidence="7" id="KW-1185">Reference proteome</keyword>
<dbReference type="InterPro" id="IPR036390">
    <property type="entry name" value="WH_DNA-bd_sf"/>
</dbReference>
<dbReference type="InterPro" id="IPR050707">
    <property type="entry name" value="HTH_MetabolicPath_Reg"/>
</dbReference>
<evidence type="ECO:0000256" key="2">
    <source>
        <dbReference type="ARBA" id="ARBA00023125"/>
    </source>
</evidence>
<comment type="caution">
    <text evidence="6">The sequence shown here is derived from an EMBL/GenBank/DDBJ whole genome shotgun (WGS) entry which is preliminary data.</text>
</comment>
<dbReference type="PROSITE" id="PS51078">
    <property type="entry name" value="ICLR_ED"/>
    <property type="match status" value="1"/>
</dbReference>
<feature type="domain" description="HTH iclR-type" evidence="4">
    <location>
        <begin position="31"/>
        <end position="92"/>
    </location>
</feature>